<feature type="region of interest" description="Disordered" evidence="10">
    <location>
        <begin position="1158"/>
        <end position="1208"/>
    </location>
</feature>
<keyword evidence="7 9" id="KW-0560">Oxidoreductase</keyword>
<feature type="transmembrane region" description="Helical" evidence="9">
    <location>
        <begin position="283"/>
        <end position="302"/>
    </location>
</feature>
<accession>A0A8H7T913</accession>
<evidence type="ECO:0000256" key="4">
    <source>
        <dbReference type="ARBA" id="ARBA00022824"/>
    </source>
</evidence>
<dbReference type="GO" id="GO:0005778">
    <property type="term" value="C:peroxisomal membrane"/>
    <property type="evidence" value="ECO:0007669"/>
    <property type="project" value="TreeGrafter"/>
</dbReference>
<evidence type="ECO:0000256" key="2">
    <source>
        <dbReference type="ARBA" id="ARBA00007661"/>
    </source>
</evidence>
<dbReference type="GO" id="GO:0006696">
    <property type="term" value="P:ergosterol biosynthetic process"/>
    <property type="evidence" value="ECO:0007669"/>
    <property type="project" value="TreeGrafter"/>
</dbReference>
<dbReference type="GO" id="GO:0015936">
    <property type="term" value="P:coenzyme A metabolic process"/>
    <property type="evidence" value="ECO:0007669"/>
    <property type="project" value="InterPro"/>
</dbReference>
<evidence type="ECO:0000259" key="11">
    <source>
        <dbReference type="PROSITE" id="PS50156"/>
    </source>
</evidence>
<gene>
    <name evidence="12" type="ORF">IFR04_011546</name>
</gene>
<evidence type="ECO:0000256" key="3">
    <source>
        <dbReference type="ARBA" id="ARBA00022692"/>
    </source>
</evidence>
<dbReference type="PRINTS" id="PR00071">
    <property type="entry name" value="HMGCOARDTASE"/>
</dbReference>
<feature type="domain" description="SSD" evidence="11">
    <location>
        <begin position="254"/>
        <end position="437"/>
    </location>
</feature>
<dbReference type="Gene3D" id="1.10.3270.10">
    <property type="entry name" value="HMGR, N-terminal domain"/>
    <property type="match status" value="1"/>
</dbReference>
<evidence type="ECO:0000256" key="6">
    <source>
        <dbReference type="ARBA" id="ARBA00022989"/>
    </source>
</evidence>
<dbReference type="InterPro" id="IPR053958">
    <property type="entry name" value="HMGCR/SNAP/NPC1-like_SSD"/>
</dbReference>
<keyword evidence="8 9" id="KW-0472">Membrane</keyword>
<dbReference type="InterPro" id="IPR023076">
    <property type="entry name" value="HMG_CoA_Rdtase_CS"/>
</dbReference>
<dbReference type="EMBL" id="JAFJYH010000226">
    <property type="protein sequence ID" value="KAG4415342.1"/>
    <property type="molecule type" value="Genomic_DNA"/>
</dbReference>
<evidence type="ECO:0000256" key="1">
    <source>
        <dbReference type="ARBA" id="ARBA00004477"/>
    </source>
</evidence>
<name>A0A8H7T913_9HELO</name>
<dbReference type="Proteomes" id="UP000664132">
    <property type="component" value="Unassembled WGS sequence"/>
</dbReference>
<evidence type="ECO:0000313" key="12">
    <source>
        <dbReference type="EMBL" id="KAG4415342.1"/>
    </source>
</evidence>
<feature type="transmembrane region" description="Helical" evidence="9">
    <location>
        <begin position="255"/>
        <end position="276"/>
    </location>
</feature>
<keyword evidence="4 9" id="KW-0256">Endoplasmic reticulum</keyword>
<keyword evidence="13" id="KW-1185">Reference proteome</keyword>
<protein>
    <recommendedName>
        <fullName evidence="9">3-hydroxy-3-methylglutaryl coenzyme A reductase</fullName>
        <shortName evidence="9">HMG-CoA reductase</shortName>
        <ecNumber evidence="9">1.1.1.34</ecNumber>
    </recommendedName>
</protein>
<dbReference type="OrthoDB" id="310654at2759"/>
<feature type="transmembrane region" description="Helical" evidence="9">
    <location>
        <begin position="499"/>
        <end position="520"/>
    </location>
</feature>
<dbReference type="SUPFAM" id="SSF55035">
    <property type="entry name" value="NAD-binding domain of HMG-CoA reductase"/>
    <property type="match status" value="1"/>
</dbReference>
<dbReference type="FunFam" id="3.30.70.420:FF:000001">
    <property type="entry name" value="3-hydroxy-3-methylglutaryl coenzyme A reductase"/>
    <property type="match status" value="1"/>
</dbReference>
<keyword evidence="3 9" id="KW-0812">Transmembrane</keyword>
<dbReference type="GO" id="GO:0005789">
    <property type="term" value="C:endoplasmic reticulum membrane"/>
    <property type="evidence" value="ECO:0007669"/>
    <property type="project" value="UniProtKB-SubCell"/>
</dbReference>
<organism evidence="12 13">
    <name type="scientific">Cadophora malorum</name>
    <dbReference type="NCBI Taxonomy" id="108018"/>
    <lineage>
        <taxon>Eukaryota</taxon>
        <taxon>Fungi</taxon>
        <taxon>Dikarya</taxon>
        <taxon>Ascomycota</taxon>
        <taxon>Pezizomycotina</taxon>
        <taxon>Leotiomycetes</taxon>
        <taxon>Helotiales</taxon>
        <taxon>Ploettnerulaceae</taxon>
        <taxon>Cadophora</taxon>
    </lineage>
</organism>
<dbReference type="InterPro" id="IPR002202">
    <property type="entry name" value="HMG_CoA_Rdtase"/>
</dbReference>
<evidence type="ECO:0000256" key="7">
    <source>
        <dbReference type="ARBA" id="ARBA00023002"/>
    </source>
</evidence>
<dbReference type="InterPro" id="IPR025583">
    <property type="entry name" value="HMG-CoA_N_dom"/>
</dbReference>
<dbReference type="PROSITE" id="PS01192">
    <property type="entry name" value="HMG_COA_REDUCTASE_3"/>
    <property type="match status" value="1"/>
</dbReference>
<dbReference type="Pfam" id="PF00368">
    <property type="entry name" value="HMG-CoA_red"/>
    <property type="match status" value="1"/>
</dbReference>
<comment type="pathway">
    <text evidence="9">Metabolic intermediate biosynthesis; (R)-mevalonate biosynthesis; (R)-mevalonate from acetyl-CoA: step 3/3.</text>
</comment>
<dbReference type="Gene3D" id="3.30.70.420">
    <property type="entry name" value="Hydroxymethylglutaryl-CoA reductase, class I/II, NAD/NADP-binding domain"/>
    <property type="match status" value="1"/>
</dbReference>
<keyword evidence="6 9" id="KW-1133">Transmembrane helix</keyword>
<dbReference type="CDD" id="cd00643">
    <property type="entry name" value="HMG-CoA_reductase_classI"/>
    <property type="match status" value="1"/>
</dbReference>
<dbReference type="FunFam" id="3.90.770.10:FF:000001">
    <property type="entry name" value="3-hydroxy-3-methylglutaryl coenzyme A reductase"/>
    <property type="match status" value="1"/>
</dbReference>
<comment type="caution">
    <text evidence="12">The sequence shown here is derived from an EMBL/GenBank/DDBJ whole genome shotgun (WGS) entry which is preliminary data.</text>
</comment>
<dbReference type="Pfam" id="PF12349">
    <property type="entry name" value="Sterol-sensing"/>
    <property type="match status" value="1"/>
</dbReference>
<dbReference type="PROSITE" id="PS00066">
    <property type="entry name" value="HMG_COA_REDUCTASE_1"/>
    <property type="match status" value="1"/>
</dbReference>
<evidence type="ECO:0000256" key="8">
    <source>
        <dbReference type="ARBA" id="ARBA00023136"/>
    </source>
</evidence>
<dbReference type="Gene3D" id="3.90.770.10">
    <property type="entry name" value="3-hydroxy-3-methylglutaryl-coenzyme A Reductase, Chain A, domain 2"/>
    <property type="match status" value="1"/>
</dbReference>
<evidence type="ECO:0000256" key="10">
    <source>
        <dbReference type="SAM" id="MobiDB-lite"/>
    </source>
</evidence>
<dbReference type="AlphaFoldDB" id="A0A8H7T913"/>
<comment type="subcellular location">
    <subcellularLocation>
        <location evidence="1 9">Endoplasmic reticulum membrane</location>
        <topology evidence="1 9">Multi-pass membrane protein</topology>
    </subcellularLocation>
</comment>
<dbReference type="PANTHER" id="PTHR10572">
    <property type="entry name" value="3-HYDROXY-3-METHYLGLUTARYL-COENZYME A REDUCTASE"/>
    <property type="match status" value="1"/>
</dbReference>
<dbReference type="Pfam" id="PF13323">
    <property type="entry name" value="HPIH"/>
    <property type="match status" value="1"/>
</dbReference>
<comment type="similarity">
    <text evidence="2 9">Belongs to the HMG-CoA reductase family.</text>
</comment>
<dbReference type="PROSITE" id="PS50065">
    <property type="entry name" value="HMG_COA_REDUCTASE_4"/>
    <property type="match status" value="1"/>
</dbReference>
<dbReference type="GO" id="GO:0004420">
    <property type="term" value="F:hydroxymethylglutaryl-CoA reductase (NADPH) activity"/>
    <property type="evidence" value="ECO:0007669"/>
    <property type="project" value="UniProtKB-EC"/>
</dbReference>
<dbReference type="InterPro" id="IPR009023">
    <property type="entry name" value="HMG_CoA_Rdtase_NAD(P)-bd_sf"/>
</dbReference>
<dbReference type="PROSITE" id="PS50156">
    <property type="entry name" value="SSD"/>
    <property type="match status" value="1"/>
</dbReference>
<dbReference type="EC" id="1.1.1.34" evidence="9"/>
<dbReference type="InterPro" id="IPR000731">
    <property type="entry name" value="SSD"/>
</dbReference>
<keyword evidence="5 9" id="KW-0521">NADP</keyword>
<feature type="compositionally biased region" description="Polar residues" evidence="10">
    <location>
        <begin position="1163"/>
        <end position="1188"/>
    </location>
</feature>
<evidence type="ECO:0000256" key="5">
    <source>
        <dbReference type="ARBA" id="ARBA00022857"/>
    </source>
</evidence>
<dbReference type="FunFam" id="1.10.3270.10:FF:000001">
    <property type="entry name" value="3-hydroxy-3-methylglutaryl coenzyme A reductase"/>
    <property type="match status" value="1"/>
</dbReference>
<dbReference type="SUPFAM" id="SSF56542">
    <property type="entry name" value="Substrate-binding domain of HMG-CoA reductase"/>
    <property type="match status" value="1"/>
</dbReference>
<dbReference type="UniPathway" id="UPA00058">
    <property type="reaction ID" value="UER00103"/>
</dbReference>
<dbReference type="InterPro" id="IPR004554">
    <property type="entry name" value="HMG_CoA_Rdtase_eu_arc"/>
</dbReference>
<feature type="transmembrane region" description="Helical" evidence="9">
    <location>
        <begin position="390"/>
        <end position="409"/>
    </location>
</feature>
<feature type="transmembrane region" description="Helical" evidence="9">
    <location>
        <begin position="322"/>
        <end position="340"/>
    </location>
</feature>
<dbReference type="InterPro" id="IPR023074">
    <property type="entry name" value="HMG_CoA_Rdtase_cat_sf"/>
</dbReference>
<dbReference type="InterPro" id="IPR023282">
    <property type="entry name" value="HMG_CoA_Rdtase_N"/>
</dbReference>
<reference evidence="12" key="1">
    <citation type="submission" date="2021-02" db="EMBL/GenBank/DDBJ databases">
        <title>Genome sequence Cadophora malorum strain M34.</title>
        <authorList>
            <person name="Stefanovic E."/>
            <person name="Vu D."/>
            <person name="Scully C."/>
            <person name="Dijksterhuis J."/>
            <person name="Roader J."/>
            <person name="Houbraken J."/>
        </authorList>
    </citation>
    <scope>NUCLEOTIDE SEQUENCE</scope>
    <source>
        <strain evidence="12">M34</strain>
    </source>
</reference>
<dbReference type="NCBIfam" id="TIGR00533">
    <property type="entry name" value="HMG_CoA_R_NADP"/>
    <property type="match status" value="1"/>
</dbReference>
<dbReference type="PROSITE" id="PS00318">
    <property type="entry name" value="HMG_COA_REDUCTASE_2"/>
    <property type="match status" value="1"/>
</dbReference>
<dbReference type="PANTHER" id="PTHR10572:SF24">
    <property type="entry name" value="3-HYDROXY-3-METHYLGLUTARYL-COENZYME A REDUCTASE"/>
    <property type="match status" value="1"/>
</dbReference>
<comment type="catalytic activity">
    <reaction evidence="9">
        <text>(R)-mevalonate + 2 NADP(+) + CoA = (3S)-3-hydroxy-3-methylglutaryl-CoA + 2 NADPH + 2 H(+)</text>
        <dbReference type="Rhea" id="RHEA:15989"/>
        <dbReference type="ChEBI" id="CHEBI:15378"/>
        <dbReference type="ChEBI" id="CHEBI:36464"/>
        <dbReference type="ChEBI" id="CHEBI:43074"/>
        <dbReference type="ChEBI" id="CHEBI:57287"/>
        <dbReference type="ChEBI" id="CHEBI:57783"/>
        <dbReference type="ChEBI" id="CHEBI:58349"/>
        <dbReference type="EC" id="1.1.1.34"/>
    </reaction>
</comment>
<dbReference type="InterPro" id="IPR009029">
    <property type="entry name" value="HMG_CoA_Rdtase_sub-bd_dom_sf"/>
</dbReference>
<evidence type="ECO:0000313" key="13">
    <source>
        <dbReference type="Proteomes" id="UP000664132"/>
    </source>
</evidence>
<sequence length="1208" mass="129519">MVRSLLGTFFVPTRARGATTAEAPATPVWVNKKVTPLLQALSRRACLHPIHTIVIVAVLASTTYIGLLEGSLFETATTLGKADWTSLNEGSRQLRVGAETGWKWQTSEAEAPVSKDVDHLALLTFVFPDSLAASSPQSAPLSHTVPLPQNLSVTELPSTSNPLSAISQDTALAYAVPYDQAAEFLARAQELPNAITLPKDESARHGQEAEPIKEEKMWIMKAAKSSTTKNSVKNWASNAWTEFVDLIKNAETLDIIIMVLGYISMHLTFVSLFVSMRRMGSNFWLFATTLFSSVFAFLFGLIVTTKMGVPLNMVLLSEGLPFLVVTIGFEKAIVLTKAVLSASLETRRPQPQGSPKLAGADLKFGVSPTSIQYAVQVAINEKGYEIVRDYVIEICILVAGAASGVQGGLQQFCFLAAWILFFDCILLFTFYTAILSIKLEINRIKRHVALRQALEDDGVDHRVAENVAQSDEWPKADKSGNNETNIFGRKVRDSSVPKFKVLMVSGFVIVNILNLCTIPFRGGKSNAEAPSVTGLSGQGFASVMTPPPMDPFKVASNGLDAIFEMAKANDKSTVVTILAPIKYELEYPSVHYGNIATQTPVKTKNPEDSEYGHVVDSLLKSLEDPILSKWIVFALALSVILNGYLFNAARWSIKEPIQMPPHHVVDPAELHRAERFNDAATAQPPRLPAIGNGAADAILPITPATTDDEEDALVMRRRPEPVADSQPALRRTQAQMEQMLKEKRARELTDRELVELSLQGKIAGYALEKTLGDTTRAVKIRRSIISRTPATTETTSLLESSLLPYEHYDFDRVLGACCENVVGYLPLPLGVAGPIVIDGQSFFIPMATTEGVLVASTSRGSKAINAGGGATTVLIGDGMTRGPCVSFESLARAGAAKVWLDSKAGQKIMTDAFNSTSRFARLQSIKTALAGTYLYPRFKTTTGDAMGMNMISKGVEHALSVMATEAGFDDMEIISVSGNMCTDKKAAAINWIDGRGKSVVAEAIIPGDVVRKVLKSDVDELVELNIAKNLVGSALAGAMGGFNAHAANIVAAIFLATGQDPAQVVESANCITLMKNLGGDLQISVSMPSIEVGTLGGGTILEPQAAMLDMLGVRGSHPTNPGDNARKLARIIAAAVLAGELSLCSALRAGHLVKSHMAHNRSAPATRTNTPAPSGAQTPVTSAISSMQERAGLAMSPAATQRAAEVKK</sequence>
<proteinExistence type="inferred from homology"/>
<evidence type="ECO:0000256" key="9">
    <source>
        <dbReference type="RuleBase" id="RU361219"/>
    </source>
</evidence>
<dbReference type="GO" id="GO:0008299">
    <property type="term" value="P:isoprenoid biosynthetic process"/>
    <property type="evidence" value="ECO:0007669"/>
    <property type="project" value="InterPro"/>
</dbReference>
<feature type="transmembrane region" description="Helical" evidence="9">
    <location>
        <begin position="415"/>
        <end position="437"/>
    </location>
</feature>